<accession>A0A7W5AVH8</accession>
<protein>
    <submittedName>
        <fullName evidence="1">Uncharacterized protein YpuA (DUF1002 family)</fullName>
    </submittedName>
</protein>
<sequence>MTTVADKNFSKDVLSAVNKKTGKPISENAVKKLASGVTSDTVNNEAELRKLIKSVAAMANVPVTEGTINDIVGAVQKSGLNMNNMESLMKLMMKK</sequence>
<name>A0A7W5AVH8_9BACL</name>
<keyword evidence="2" id="KW-1185">Reference proteome</keyword>
<organism evidence="1 2">
    <name type="scientific">Paenibacillus phyllosphaerae</name>
    <dbReference type="NCBI Taxonomy" id="274593"/>
    <lineage>
        <taxon>Bacteria</taxon>
        <taxon>Bacillati</taxon>
        <taxon>Bacillota</taxon>
        <taxon>Bacilli</taxon>
        <taxon>Bacillales</taxon>
        <taxon>Paenibacillaceae</taxon>
        <taxon>Paenibacillus</taxon>
    </lineage>
</organism>
<proteinExistence type="predicted"/>
<dbReference type="Pfam" id="PF14069">
    <property type="entry name" value="SpoVIF"/>
    <property type="match status" value="1"/>
</dbReference>
<comment type="caution">
    <text evidence="1">The sequence shown here is derived from an EMBL/GenBank/DDBJ whole genome shotgun (WGS) entry which is preliminary data.</text>
</comment>
<dbReference type="Proteomes" id="UP000570361">
    <property type="component" value="Unassembled WGS sequence"/>
</dbReference>
<evidence type="ECO:0000313" key="2">
    <source>
        <dbReference type="Proteomes" id="UP000570361"/>
    </source>
</evidence>
<dbReference type="InterPro" id="IPR025942">
    <property type="entry name" value="SpoVIF"/>
</dbReference>
<gene>
    <name evidence="1" type="ORF">FHS18_001321</name>
</gene>
<dbReference type="EMBL" id="JACHXK010000002">
    <property type="protein sequence ID" value="MBB3109269.1"/>
    <property type="molecule type" value="Genomic_DNA"/>
</dbReference>
<dbReference type="AlphaFoldDB" id="A0A7W5AVH8"/>
<reference evidence="1 2" key="1">
    <citation type="submission" date="2020-08" db="EMBL/GenBank/DDBJ databases">
        <title>Genomic Encyclopedia of Type Strains, Phase III (KMG-III): the genomes of soil and plant-associated and newly described type strains.</title>
        <authorList>
            <person name="Whitman W."/>
        </authorList>
    </citation>
    <scope>NUCLEOTIDE SEQUENCE [LARGE SCALE GENOMIC DNA]</scope>
    <source>
        <strain evidence="1 2">CECT 5862</strain>
    </source>
</reference>
<evidence type="ECO:0000313" key="1">
    <source>
        <dbReference type="EMBL" id="MBB3109269.1"/>
    </source>
</evidence>